<reference evidence="2 3" key="2">
    <citation type="submission" date="2018-11" db="EMBL/GenBank/DDBJ databases">
        <authorList>
            <consortium name="Pathogen Informatics"/>
        </authorList>
    </citation>
    <scope>NUCLEOTIDE SEQUENCE [LARGE SCALE GENOMIC DNA]</scope>
</reference>
<dbReference type="SUPFAM" id="SSF81606">
    <property type="entry name" value="PP2C-like"/>
    <property type="match status" value="1"/>
</dbReference>
<dbReference type="STRING" id="6216.A0A0R3SPB5"/>
<dbReference type="Proteomes" id="UP000274504">
    <property type="component" value="Unassembled WGS sequence"/>
</dbReference>
<proteinExistence type="predicted"/>
<organism evidence="4">
    <name type="scientific">Hymenolepis diminuta</name>
    <name type="common">Rat tapeworm</name>
    <dbReference type="NCBI Taxonomy" id="6216"/>
    <lineage>
        <taxon>Eukaryota</taxon>
        <taxon>Metazoa</taxon>
        <taxon>Spiralia</taxon>
        <taxon>Lophotrochozoa</taxon>
        <taxon>Platyhelminthes</taxon>
        <taxon>Cestoda</taxon>
        <taxon>Eucestoda</taxon>
        <taxon>Cyclophyllidea</taxon>
        <taxon>Hymenolepididae</taxon>
        <taxon>Hymenolepis</taxon>
    </lineage>
</organism>
<reference evidence="4" key="1">
    <citation type="submission" date="2017-02" db="UniProtKB">
        <authorList>
            <consortium name="WormBaseParasite"/>
        </authorList>
    </citation>
    <scope>IDENTIFICATION</scope>
</reference>
<dbReference type="InterPro" id="IPR036457">
    <property type="entry name" value="PPM-type-like_dom_sf"/>
</dbReference>
<dbReference type="OrthoDB" id="6254820at2759"/>
<name>A0A0R3SPB5_HYMDI</name>
<dbReference type="WBParaSite" id="HDID_0000678701-mRNA-1">
    <property type="protein sequence ID" value="HDID_0000678701-mRNA-1"/>
    <property type="gene ID" value="HDID_0000678701"/>
</dbReference>
<evidence type="ECO:0000313" key="4">
    <source>
        <dbReference type="WBParaSite" id="HDID_0000678701-mRNA-1"/>
    </source>
</evidence>
<protein>
    <submittedName>
        <fullName evidence="4">PPM-type phosphatase domain-containing protein</fullName>
    </submittedName>
</protein>
<dbReference type="AlphaFoldDB" id="A0A0R3SPB5"/>
<dbReference type="EMBL" id="UYSG01010878">
    <property type="protein sequence ID" value="VDL59103.1"/>
    <property type="molecule type" value="Genomic_DNA"/>
</dbReference>
<dbReference type="Gene3D" id="3.60.40.10">
    <property type="entry name" value="PPM-type phosphatase domain"/>
    <property type="match status" value="1"/>
</dbReference>
<accession>A0A0R3SPB5</accession>
<evidence type="ECO:0000256" key="1">
    <source>
        <dbReference type="SAM" id="MobiDB-lite"/>
    </source>
</evidence>
<evidence type="ECO:0000313" key="2">
    <source>
        <dbReference type="EMBL" id="VDL59103.1"/>
    </source>
</evidence>
<evidence type="ECO:0000313" key="3">
    <source>
        <dbReference type="Proteomes" id="UP000274504"/>
    </source>
</evidence>
<gene>
    <name evidence="2" type="ORF">HDID_LOCUS6785</name>
</gene>
<feature type="region of interest" description="Disordered" evidence="1">
    <location>
        <begin position="9"/>
        <end position="40"/>
    </location>
</feature>
<sequence length="229" mass="25671">MLGSAKLLRNIRPHFSAKRNESTRQSPCGEPVPASHGHLRSPFRSSIMTEHLDNFLDTKSIHINISDYGKQNLIPANCPVHRIHVGQLGANNPIEDRWNCSFIKDGECISKAVFTVIDGHSGSACSHALAWICLEYIAASLIDSESAINVLKRLGSSNDVAETANWITEQPTLLNNKGKNITKRFLKNRQPPLEVRQFLIKRLIQYVDDVKLSPVPVQQFCKSIVYDIF</sequence>